<feature type="signal peptide" evidence="1">
    <location>
        <begin position="1"/>
        <end position="19"/>
    </location>
</feature>
<comment type="caution">
    <text evidence="2">The sequence shown here is derived from an EMBL/GenBank/DDBJ whole genome shotgun (WGS) entry which is preliminary data.</text>
</comment>
<evidence type="ECO:0000313" key="3">
    <source>
        <dbReference type="Proteomes" id="UP000244174"/>
    </source>
</evidence>
<accession>A0A2T6AF50</accession>
<dbReference type="AlphaFoldDB" id="A0A2T6AF50"/>
<evidence type="ECO:0000256" key="1">
    <source>
        <dbReference type="SAM" id="SignalP"/>
    </source>
</evidence>
<keyword evidence="1" id="KW-0732">Signal</keyword>
<dbReference type="OrthoDB" id="1357763at2"/>
<sequence>MKKIIPFLIVLLLGSSLSAQVNHDSELFKALKARDSLLFDLGFNECKISEFEGFISEDLEFYHDQGGLTGNKEDFLRNVRNNICSNASKKPIRLLTPGTLEVYPLFENGKLYGAIQQGVHDFYIKEPGKEMYKTSSAKFTHVWILKNEEWILKRVLSYDHKNPE</sequence>
<proteinExistence type="predicted"/>
<keyword evidence="3" id="KW-1185">Reference proteome</keyword>
<protein>
    <submittedName>
        <fullName evidence="2">Uncharacterized protein DUF4440</fullName>
    </submittedName>
</protein>
<dbReference type="EMBL" id="QBKQ01000003">
    <property type="protein sequence ID" value="PTX42440.1"/>
    <property type="molecule type" value="Genomic_DNA"/>
</dbReference>
<evidence type="ECO:0000313" key="2">
    <source>
        <dbReference type="EMBL" id="PTX42440.1"/>
    </source>
</evidence>
<dbReference type="SUPFAM" id="SSF54427">
    <property type="entry name" value="NTF2-like"/>
    <property type="match status" value="1"/>
</dbReference>
<name>A0A2T6AF50_9FLAO</name>
<gene>
    <name evidence="2" type="ORF">C8P64_2869</name>
</gene>
<organism evidence="2 3">
    <name type="scientific">Christiangramia gaetbulicola</name>
    <dbReference type="NCBI Taxonomy" id="703340"/>
    <lineage>
        <taxon>Bacteria</taxon>
        <taxon>Pseudomonadati</taxon>
        <taxon>Bacteroidota</taxon>
        <taxon>Flavobacteriia</taxon>
        <taxon>Flavobacteriales</taxon>
        <taxon>Flavobacteriaceae</taxon>
        <taxon>Christiangramia</taxon>
    </lineage>
</organism>
<dbReference type="RefSeq" id="WP_108172728.1">
    <property type="nucleotide sequence ID" value="NZ_QBKQ01000003.1"/>
</dbReference>
<feature type="chain" id="PRO_5015663174" evidence="1">
    <location>
        <begin position="20"/>
        <end position="164"/>
    </location>
</feature>
<dbReference type="Proteomes" id="UP000244174">
    <property type="component" value="Unassembled WGS sequence"/>
</dbReference>
<dbReference type="InterPro" id="IPR032710">
    <property type="entry name" value="NTF2-like_dom_sf"/>
</dbReference>
<reference evidence="2 3" key="1">
    <citation type="submission" date="2018-04" db="EMBL/GenBank/DDBJ databases">
        <title>Genomic Encyclopedia of Archaeal and Bacterial Type Strains, Phase II (KMG-II): from individual species to whole genera.</title>
        <authorList>
            <person name="Goeker M."/>
        </authorList>
    </citation>
    <scope>NUCLEOTIDE SEQUENCE [LARGE SCALE GENOMIC DNA]</scope>
    <source>
        <strain evidence="2 3">DSM 23082</strain>
    </source>
</reference>